<dbReference type="PANTHER" id="PTHR20863:SF28">
    <property type="entry name" value="ACYL CARRIER PROTEIN, MITOCHONDRIAL"/>
    <property type="match status" value="1"/>
</dbReference>
<keyword evidence="7" id="KW-0597">Phosphoprotein</keyword>
<dbReference type="CDD" id="cd03039">
    <property type="entry name" value="GST_N_Sigma_like"/>
    <property type="match status" value="1"/>
</dbReference>
<evidence type="ECO:0000256" key="10">
    <source>
        <dbReference type="ARBA" id="ARBA00022982"/>
    </source>
</evidence>
<keyword evidence="5 14" id="KW-0596">Phosphopantetheine</keyword>
<evidence type="ECO:0000259" key="15">
    <source>
        <dbReference type="PROSITE" id="PS50075"/>
    </source>
</evidence>
<evidence type="ECO:0000256" key="3">
    <source>
        <dbReference type="ARBA" id="ARBA00010930"/>
    </source>
</evidence>
<organism evidence="17 18">
    <name type="scientific">Meripilus lineatus</name>
    <dbReference type="NCBI Taxonomy" id="2056292"/>
    <lineage>
        <taxon>Eukaryota</taxon>
        <taxon>Fungi</taxon>
        <taxon>Dikarya</taxon>
        <taxon>Basidiomycota</taxon>
        <taxon>Agaricomycotina</taxon>
        <taxon>Agaricomycetes</taxon>
        <taxon>Polyporales</taxon>
        <taxon>Meripilaceae</taxon>
        <taxon>Meripilus</taxon>
    </lineage>
</organism>
<evidence type="ECO:0000256" key="8">
    <source>
        <dbReference type="ARBA" id="ARBA00022832"/>
    </source>
</evidence>
<dbReference type="PROSITE" id="PS00012">
    <property type="entry name" value="PHOSPHOPANTETHEINE"/>
    <property type="match status" value="1"/>
</dbReference>
<evidence type="ECO:0000256" key="12">
    <source>
        <dbReference type="ARBA" id="ARBA00023128"/>
    </source>
</evidence>
<keyword evidence="10" id="KW-0249">Electron transport</keyword>
<dbReference type="EMBL" id="JANAWD010000026">
    <property type="protein sequence ID" value="KAJ3490563.1"/>
    <property type="molecule type" value="Genomic_DNA"/>
</dbReference>
<keyword evidence="4" id="KW-0813">Transport</keyword>
<reference evidence="17" key="1">
    <citation type="submission" date="2022-07" db="EMBL/GenBank/DDBJ databases">
        <title>Genome Sequence of Physisporinus lineatus.</title>
        <authorList>
            <person name="Buettner E."/>
        </authorList>
    </citation>
    <scope>NUCLEOTIDE SEQUENCE</scope>
    <source>
        <strain evidence="17">VT162</strain>
    </source>
</reference>
<keyword evidence="18" id="KW-1185">Reference proteome</keyword>
<dbReference type="Pfam" id="PF00550">
    <property type="entry name" value="PP-binding"/>
    <property type="match status" value="1"/>
</dbReference>
<dbReference type="PROSITE" id="PS50075">
    <property type="entry name" value="CARRIER"/>
    <property type="match status" value="1"/>
</dbReference>
<keyword evidence="8" id="KW-0276">Fatty acid metabolism</keyword>
<sequence length="387" mass="43673">MSFVRFALRSVARPRLVVPAALPSTRSWLLQNARYSAAAALPKEQITSRVLEVLKGFEKVDPAKLAVTSSFAEDLGLDSLDAVEVVMAVEEEFAIEIPDAEADEIKTVQQAIDYIAKTPEGRVNTSLVPAVTGFMDFEKVSLVLTYFDVRGRCEPILLMLEDEGVEYSFVEFTLERWKSLRTNGDIEPPIFPYKALPILRITHAEKDAITLAETNAILRFLDQAFHRIPGQAMILDARVDMVLEASMFFLNRVFQLSISEDWLAPPKRTILLQNIIKPFLHCTEEALRGLHQELIPKPPDGIRGATAAIFTCLSFILSLFPGMQQKLGNEKEYQWCGILWEAIQSRERVKRWMINSGVGRKPWTLSEFGRAEWIADHARMYDGDGEG</sequence>
<keyword evidence="6 14" id="KW-0444">Lipid biosynthesis</keyword>
<dbReference type="Gene3D" id="1.10.1200.10">
    <property type="entry name" value="ACP-like"/>
    <property type="match status" value="1"/>
</dbReference>
<dbReference type="SUPFAM" id="SSF52833">
    <property type="entry name" value="Thioredoxin-like"/>
    <property type="match status" value="1"/>
</dbReference>
<comment type="pathway">
    <text evidence="2">Lipid metabolism; fatty acid biosynthesis.</text>
</comment>
<evidence type="ECO:0000256" key="7">
    <source>
        <dbReference type="ARBA" id="ARBA00022553"/>
    </source>
</evidence>
<accession>A0AAD5VAQ2</accession>
<comment type="function">
    <text evidence="14">Carrier of the growing fatty acid chain in fatty acid biosynthesis.</text>
</comment>
<evidence type="ECO:0000259" key="16">
    <source>
        <dbReference type="PROSITE" id="PS50404"/>
    </source>
</evidence>
<comment type="subcellular location">
    <subcellularLocation>
        <location evidence="1">Mitochondrion</location>
    </subcellularLocation>
</comment>
<evidence type="ECO:0000313" key="17">
    <source>
        <dbReference type="EMBL" id="KAJ3490563.1"/>
    </source>
</evidence>
<evidence type="ECO:0000256" key="9">
    <source>
        <dbReference type="ARBA" id="ARBA00022946"/>
    </source>
</evidence>
<dbReference type="InterPro" id="IPR036249">
    <property type="entry name" value="Thioredoxin-like_sf"/>
</dbReference>
<dbReference type="GO" id="GO:0000036">
    <property type="term" value="F:acyl carrier activity"/>
    <property type="evidence" value="ECO:0007669"/>
    <property type="project" value="TreeGrafter"/>
</dbReference>
<evidence type="ECO:0000256" key="13">
    <source>
        <dbReference type="ARBA" id="ARBA00023160"/>
    </source>
</evidence>
<dbReference type="HAMAP" id="MF_01217">
    <property type="entry name" value="Acyl_carrier"/>
    <property type="match status" value="1"/>
</dbReference>
<dbReference type="SUPFAM" id="SSF47336">
    <property type="entry name" value="ACP-like"/>
    <property type="match status" value="1"/>
</dbReference>
<keyword evidence="11" id="KW-0443">Lipid metabolism</keyword>
<comment type="similarity">
    <text evidence="3">Belongs to the acyl carrier protein (ACP) family.</text>
</comment>
<evidence type="ECO:0000256" key="14">
    <source>
        <dbReference type="RuleBase" id="RU000722"/>
    </source>
</evidence>
<protein>
    <recommendedName>
        <fullName evidence="14">Acyl carrier protein</fullName>
    </recommendedName>
</protein>
<dbReference type="NCBIfam" id="TIGR00517">
    <property type="entry name" value="acyl_carrier"/>
    <property type="match status" value="1"/>
</dbReference>
<dbReference type="FunFam" id="1.10.1200.10:FF:000003">
    <property type="entry name" value="Acyl carrier protein"/>
    <property type="match status" value="1"/>
</dbReference>
<evidence type="ECO:0000256" key="6">
    <source>
        <dbReference type="ARBA" id="ARBA00022516"/>
    </source>
</evidence>
<dbReference type="PROSITE" id="PS50404">
    <property type="entry name" value="GST_NTER"/>
    <property type="match status" value="1"/>
</dbReference>
<dbReference type="InterPro" id="IPR003231">
    <property type="entry name" value="ACP"/>
</dbReference>
<comment type="caution">
    <text evidence="17">The sequence shown here is derived from an EMBL/GenBank/DDBJ whole genome shotgun (WGS) entry which is preliminary data.</text>
</comment>
<dbReference type="NCBIfam" id="NF002148">
    <property type="entry name" value="PRK00982.1-2"/>
    <property type="match status" value="1"/>
</dbReference>
<evidence type="ECO:0000256" key="11">
    <source>
        <dbReference type="ARBA" id="ARBA00023098"/>
    </source>
</evidence>
<dbReference type="InterPro" id="IPR004045">
    <property type="entry name" value="Glutathione_S-Trfase_N"/>
</dbReference>
<evidence type="ECO:0000256" key="5">
    <source>
        <dbReference type="ARBA" id="ARBA00022450"/>
    </source>
</evidence>
<evidence type="ECO:0000256" key="1">
    <source>
        <dbReference type="ARBA" id="ARBA00004173"/>
    </source>
</evidence>
<gene>
    <name evidence="17" type="ORF">NLI96_g1361</name>
</gene>
<name>A0AAD5VAQ2_9APHY</name>
<evidence type="ECO:0000256" key="2">
    <source>
        <dbReference type="ARBA" id="ARBA00005194"/>
    </source>
</evidence>
<dbReference type="InterPro" id="IPR036736">
    <property type="entry name" value="ACP-like_sf"/>
</dbReference>
<dbReference type="AlphaFoldDB" id="A0AAD5VAQ2"/>
<evidence type="ECO:0000313" key="18">
    <source>
        <dbReference type="Proteomes" id="UP001212997"/>
    </source>
</evidence>
<evidence type="ECO:0000256" key="4">
    <source>
        <dbReference type="ARBA" id="ARBA00022448"/>
    </source>
</evidence>
<keyword evidence="12" id="KW-0496">Mitochondrion</keyword>
<dbReference type="GO" id="GO:0000035">
    <property type="term" value="F:acyl binding"/>
    <property type="evidence" value="ECO:0007669"/>
    <property type="project" value="TreeGrafter"/>
</dbReference>
<dbReference type="GO" id="GO:0099128">
    <property type="term" value="C:mitochondrial [2Fe-2S] assembly complex"/>
    <property type="evidence" value="ECO:0007669"/>
    <property type="project" value="UniProtKB-ARBA"/>
</dbReference>
<feature type="domain" description="Carrier" evidence="15">
    <location>
        <begin position="44"/>
        <end position="119"/>
    </location>
</feature>
<dbReference type="Gene3D" id="1.20.1050.130">
    <property type="match status" value="1"/>
</dbReference>
<dbReference type="InterPro" id="IPR009081">
    <property type="entry name" value="PP-bd_ACP"/>
</dbReference>
<keyword evidence="9" id="KW-0809">Transit peptide</keyword>
<dbReference type="PANTHER" id="PTHR20863">
    <property type="entry name" value="ACYL CARRIER PROTEIN"/>
    <property type="match status" value="1"/>
</dbReference>
<proteinExistence type="inferred from homology"/>
<keyword evidence="13 14" id="KW-0275">Fatty acid biosynthesis</keyword>
<dbReference type="InterPro" id="IPR006162">
    <property type="entry name" value="Ppantetheine_attach_site"/>
</dbReference>
<feature type="domain" description="GST N-terminal" evidence="16">
    <location>
        <begin position="140"/>
        <end position="229"/>
    </location>
</feature>
<dbReference type="Proteomes" id="UP001212997">
    <property type="component" value="Unassembled WGS sequence"/>
</dbReference>